<dbReference type="Pfam" id="PF00567">
    <property type="entry name" value="TUDOR"/>
    <property type="match status" value="1"/>
</dbReference>
<dbReference type="InterPro" id="IPR035437">
    <property type="entry name" value="SNase_OB-fold_sf"/>
</dbReference>
<name>A0A820L0D8_9BILA</name>
<accession>A0A820L0D8</accession>
<feature type="domain" description="Tudor" evidence="1">
    <location>
        <begin position="73"/>
        <end position="132"/>
    </location>
</feature>
<evidence type="ECO:0000313" key="2">
    <source>
        <dbReference type="EMBL" id="CAF4351216.1"/>
    </source>
</evidence>
<dbReference type="InterPro" id="IPR050621">
    <property type="entry name" value="Tudor_domain_containing"/>
</dbReference>
<evidence type="ECO:0000259" key="1">
    <source>
        <dbReference type="PROSITE" id="PS50304"/>
    </source>
</evidence>
<sequence length="172" mass="19734">FKIFYKLISAAPIIDIETPLLQVGEDFQALVSIAVNPSYFFVQNTLHTHDLEQLAQSMNDYYSTSDPPSISFKPMEMSCCAARYSVDNRWYRARIKRYSSETTVELVYLDYGNNEERNIHELRPLDPAFARLPAQAICAALELLPVNGDNNSSWTKKASFKFHEDKLTKQLD</sequence>
<gene>
    <name evidence="2" type="ORF">OXD698_LOCUS48782</name>
</gene>
<feature type="non-terminal residue" evidence="2">
    <location>
        <position position="172"/>
    </location>
</feature>
<proteinExistence type="predicted"/>
<dbReference type="SUPFAM" id="SSF63748">
    <property type="entry name" value="Tudor/PWWP/MBT"/>
    <property type="match status" value="1"/>
</dbReference>
<dbReference type="FunFam" id="2.30.30.140:FF:000018">
    <property type="entry name" value="Serine/threonine-protein kinase 31"/>
    <property type="match status" value="1"/>
</dbReference>
<dbReference type="PROSITE" id="PS50304">
    <property type="entry name" value="TUDOR"/>
    <property type="match status" value="1"/>
</dbReference>
<dbReference type="AlphaFoldDB" id="A0A820L0D8"/>
<dbReference type="Gene3D" id="2.30.30.140">
    <property type="match status" value="1"/>
</dbReference>
<dbReference type="Gene3D" id="2.40.50.90">
    <property type="match status" value="1"/>
</dbReference>
<organism evidence="2 3">
    <name type="scientific">Adineta steineri</name>
    <dbReference type="NCBI Taxonomy" id="433720"/>
    <lineage>
        <taxon>Eukaryota</taxon>
        <taxon>Metazoa</taxon>
        <taxon>Spiralia</taxon>
        <taxon>Gnathifera</taxon>
        <taxon>Rotifera</taxon>
        <taxon>Eurotatoria</taxon>
        <taxon>Bdelloidea</taxon>
        <taxon>Adinetida</taxon>
        <taxon>Adinetidae</taxon>
        <taxon>Adineta</taxon>
    </lineage>
</organism>
<dbReference type="SMART" id="SM00333">
    <property type="entry name" value="TUDOR"/>
    <property type="match status" value="1"/>
</dbReference>
<dbReference type="PANTHER" id="PTHR22948:SF29">
    <property type="entry name" value="FI02030P-RELATED"/>
    <property type="match status" value="1"/>
</dbReference>
<dbReference type="EMBL" id="CAJOAZ010020939">
    <property type="protein sequence ID" value="CAF4351216.1"/>
    <property type="molecule type" value="Genomic_DNA"/>
</dbReference>
<feature type="non-terminal residue" evidence="2">
    <location>
        <position position="1"/>
    </location>
</feature>
<protein>
    <recommendedName>
        <fullName evidence="1">Tudor domain-containing protein</fullName>
    </recommendedName>
</protein>
<evidence type="ECO:0000313" key="3">
    <source>
        <dbReference type="Proteomes" id="UP000663844"/>
    </source>
</evidence>
<dbReference type="Proteomes" id="UP000663844">
    <property type="component" value="Unassembled WGS sequence"/>
</dbReference>
<comment type="caution">
    <text evidence="2">The sequence shown here is derived from an EMBL/GenBank/DDBJ whole genome shotgun (WGS) entry which is preliminary data.</text>
</comment>
<dbReference type="PANTHER" id="PTHR22948">
    <property type="entry name" value="TUDOR DOMAIN CONTAINING PROTEIN"/>
    <property type="match status" value="1"/>
</dbReference>
<reference evidence="2" key="1">
    <citation type="submission" date="2021-02" db="EMBL/GenBank/DDBJ databases">
        <authorList>
            <person name="Nowell W R."/>
        </authorList>
    </citation>
    <scope>NUCLEOTIDE SEQUENCE</scope>
</reference>
<dbReference type="InterPro" id="IPR002999">
    <property type="entry name" value="Tudor"/>
</dbReference>